<comment type="similarity">
    <text evidence="3">Belongs to the peptidase S33 family.</text>
</comment>
<evidence type="ECO:0000256" key="10">
    <source>
        <dbReference type="SAM" id="MobiDB-lite"/>
    </source>
</evidence>
<protein>
    <recommendedName>
        <fullName evidence="4">prolyl aminopeptidase</fullName>
        <ecNumber evidence="4">3.4.11.5</ecNumber>
    </recommendedName>
    <alternativeName>
        <fullName evidence="9">Prolyl aminopeptidase</fullName>
    </alternativeName>
</protein>
<feature type="domain" description="AB hydrolase-1" evidence="12">
    <location>
        <begin position="105"/>
        <end position="276"/>
    </location>
</feature>
<dbReference type="EC" id="3.4.11.5" evidence="4"/>
<feature type="chain" id="PRO_5046105033" description="prolyl aminopeptidase" evidence="11">
    <location>
        <begin position="25"/>
        <end position="495"/>
    </location>
</feature>
<feature type="compositionally biased region" description="Low complexity" evidence="10">
    <location>
        <begin position="21"/>
        <end position="54"/>
    </location>
</feature>
<proteinExistence type="inferred from homology"/>
<dbReference type="RefSeq" id="WP_345443459.1">
    <property type="nucleotide sequence ID" value="NZ_BAABHK010000029.1"/>
</dbReference>
<dbReference type="Proteomes" id="UP001501442">
    <property type="component" value="Unassembled WGS sequence"/>
</dbReference>
<evidence type="ECO:0000256" key="7">
    <source>
        <dbReference type="ARBA" id="ARBA00022670"/>
    </source>
</evidence>
<dbReference type="InterPro" id="IPR000073">
    <property type="entry name" value="AB_hydrolase_1"/>
</dbReference>
<evidence type="ECO:0000256" key="3">
    <source>
        <dbReference type="ARBA" id="ARBA00010088"/>
    </source>
</evidence>
<evidence type="ECO:0000256" key="4">
    <source>
        <dbReference type="ARBA" id="ARBA00012568"/>
    </source>
</evidence>
<sequence>MRSRLLVTAVGAAAVAALGGPAAADSTPQPSADASPPAAQTTASGAATASAVAARPRLTDPHPCKDQPGFTCSTLRVPLDHRGRVPGTLDLQVATADNATAPKGVLLFLTGGPGQPGVPFITRIATQRLPELGKDYRFVMLDQRGTGEFGAIDCPQLQAQVGSSDIAAPTPAAIKECSDILGDRRGLYGTEQTVADYEALRRALGVDKMVVDGVSYGSFTAASYAAVHPSHVRKVVLDSVLPHVDPQADDGLYFVGLHAQARVLRDACATAPACPSDPAADLAWVVRHRPAADGVKIFDAIVSYEFLDPTYRDPNPPGLPAGHGDLIGALRSARQGDPARLDTIVADMAPGGDPVASYSSGLHIDTYCSDAAFPWGRSDAPLATRQAALDRFLRHTDPRRVWPYTRATSAGSGFTQECLRWRSRPAAEPPTRLPDVPVLLVNGDHDLSTPLEWAYEEATHAPNGKVVVVKGASHSIQNRERGHAGRDAVIAFLGG</sequence>
<dbReference type="Pfam" id="PF00561">
    <property type="entry name" value="Abhydrolase_1"/>
    <property type="match status" value="1"/>
</dbReference>
<evidence type="ECO:0000256" key="1">
    <source>
        <dbReference type="ARBA" id="ARBA00001585"/>
    </source>
</evidence>
<evidence type="ECO:0000256" key="11">
    <source>
        <dbReference type="SAM" id="SignalP"/>
    </source>
</evidence>
<keyword evidence="6" id="KW-0963">Cytoplasm</keyword>
<keyword evidence="7" id="KW-0645">Protease</keyword>
<evidence type="ECO:0000259" key="12">
    <source>
        <dbReference type="Pfam" id="PF00561"/>
    </source>
</evidence>
<name>A0ABP8UWH1_9ACTN</name>
<dbReference type="Pfam" id="PF08386">
    <property type="entry name" value="Abhydrolase_4"/>
    <property type="match status" value="1"/>
</dbReference>
<feature type="signal peptide" evidence="11">
    <location>
        <begin position="1"/>
        <end position="24"/>
    </location>
</feature>
<comment type="catalytic activity">
    <reaction evidence="1">
        <text>Release of N-terminal proline from a peptide.</text>
        <dbReference type="EC" id="3.4.11.5"/>
    </reaction>
</comment>
<gene>
    <name evidence="14" type="ORF">GCM10023196_103240</name>
</gene>
<comment type="subcellular location">
    <subcellularLocation>
        <location evidence="2">Cytoplasm</location>
    </subcellularLocation>
</comment>
<dbReference type="InterPro" id="IPR029058">
    <property type="entry name" value="AB_hydrolase_fold"/>
</dbReference>
<keyword evidence="15" id="KW-1185">Reference proteome</keyword>
<accession>A0ABP8UWH1</accession>
<evidence type="ECO:0000256" key="5">
    <source>
        <dbReference type="ARBA" id="ARBA00022438"/>
    </source>
</evidence>
<feature type="domain" description="Peptidase S33 tripeptidyl aminopeptidase-like C-terminal" evidence="13">
    <location>
        <begin position="416"/>
        <end position="493"/>
    </location>
</feature>
<keyword evidence="11" id="KW-0732">Signal</keyword>
<feature type="region of interest" description="Disordered" evidence="10">
    <location>
        <begin position="21"/>
        <end position="69"/>
    </location>
</feature>
<evidence type="ECO:0000313" key="15">
    <source>
        <dbReference type="Proteomes" id="UP001501442"/>
    </source>
</evidence>
<evidence type="ECO:0000259" key="13">
    <source>
        <dbReference type="Pfam" id="PF08386"/>
    </source>
</evidence>
<evidence type="ECO:0000256" key="6">
    <source>
        <dbReference type="ARBA" id="ARBA00022490"/>
    </source>
</evidence>
<dbReference type="PANTHER" id="PTHR43722:SF1">
    <property type="entry name" value="PROLINE IMINOPEPTIDASE"/>
    <property type="match status" value="1"/>
</dbReference>
<dbReference type="SUPFAM" id="SSF53474">
    <property type="entry name" value="alpha/beta-Hydrolases"/>
    <property type="match status" value="1"/>
</dbReference>
<dbReference type="GO" id="GO:0016787">
    <property type="term" value="F:hydrolase activity"/>
    <property type="evidence" value="ECO:0007669"/>
    <property type="project" value="UniProtKB-KW"/>
</dbReference>
<dbReference type="PRINTS" id="PR00793">
    <property type="entry name" value="PROAMNOPTASE"/>
</dbReference>
<comment type="caution">
    <text evidence="14">The sequence shown here is derived from an EMBL/GenBank/DDBJ whole genome shotgun (WGS) entry which is preliminary data.</text>
</comment>
<dbReference type="InterPro" id="IPR013595">
    <property type="entry name" value="Pept_S33_TAP-like_C"/>
</dbReference>
<dbReference type="InterPro" id="IPR005944">
    <property type="entry name" value="Pro_iminopeptidase"/>
</dbReference>
<keyword evidence="5" id="KW-0031">Aminopeptidase</keyword>
<evidence type="ECO:0000256" key="9">
    <source>
        <dbReference type="ARBA" id="ARBA00029605"/>
    </source>
</evidence>
<dbReference type="EMBL" id="BAABHK010000029">
    <property type="protein sequence ID" value="GAA4639881.1"/>
    <property type="molecule type" value="Genomic_DNA"/>
</dbReference>
<reference evidence="15" key="1">
    <citation type="journal article" date="2019" name="Int. J. Syst. Evol. Microbiol.">
        <title>The Global Catalogue of Microorganisms (GCM) 10K type strain sequencing project: providing services to taxonomists for standard genome sequencing and annotation.</title>
        <authorList>
            <consortium name="The Broad Institute Genomics Platform"/>
            <consortium name="The Broad Institute Genome Sequencing Center for Infectious Disease"/>
            <person name="Wu L."/>
            <person name="Ma J."/>
        </authorList>
    </citation>
    <scope>NUCLEOTIDE SEQUENCE [LARGE SCALE GENOMIC DNA]</scope>
    <source>
        <strain evidence="15">JCM 17939</strain>
    </source>
</reference>
<dbReference type="InterPro" id="IPR002410">
    <property type="entry name" value="Peptidase_S33"/>
</dbReference>
<evidence type="ECO:0000256" key="8">
    <source>
        <dbReference type="ARBA" id="ARBA00022801"/>
    </source>
</evidence>
<organism evidence="14 15">
    <name type="scientific">Actinoallomurus vinaceus</name>
    <dbReference type="NCBI Taxonomy" id="1080074"/>
    <lineage>
        <taxon>Bacteria</taxon>
        <taxon>Bacillati</taxon>
        <taxon>Actinomycetota</taxon>
        <taxon>Actinomycetes</taxon>
        <taxon>Streptosporangiales</taxon>
        <taxon>Thermomonosporaceae</taxon>
        <taxon>Actinoallomurus</taxon>
    </lineage>
</organism>
<dbReference type="Gene3D" id="3.40.50.1820">
    <property type="entry name" value="alpha/beta hydrolase"/>
    <property type="match status" value="1"/>
</dbReference>
<keyword evidence="8 14" id="KW-0378">Hydrolase</keyword>
<dbReference type="PANTHER" id="PTHR43722">
    <property type="entry name" value="PROLINE IMINOPEPTIDASE"/>
    <property type="match status" value="1"/>
</dbReference>
<evidence type="ECO:0000313" key="14">
    <source>
        <dbReference type="EMBL" id="GAA4639881.1"/>
    </source>
</evidence>
<evidence type="ECO:0000256" key="2">
    <source>
        <dbReference type="ARBA" id="ARBA00004496"/>
    </source>
</evidence>